<organism evidence="2 3">
    <name type="scientific">Methylorubrum extorquens</name>
    <name type="common">Methylobacterium dichloromethanicum</name>
    <name type="synonym">Methylobacterium extorquens</name>
    <dbReference type="NCBI Taxonomy" id="408"/>
    <lineage>
        <taxon>Bacteria</taxon>
        <taxon>Pseudomonadati</taxon>
        <taxon>Pseudomonadota</taxon>
        <taxon>Alphaproteobacteria</taxon>
        <taxon>Hyphomicrobiales</taxon>
        <taxon>Methylobacteriaceae</taxon>
        <taxon>Methylorubrum</taxon>
    </lineage>
</organism>
<name>A0A2N9ARY4_METEX</name>
<dbReference type="EMBL" id="LT962688">
    <property type="protein sequence ID" value="SOR30124.1"/>
    <property type="molecule type" value="Genomic_DNA"/>
</dbReference>
<protein>
    <submittedName>
        <fullName evidence="2">Uncharacterized protein</fullName>
    </submittedName>
</protein>
<proteinExistence type="predicted"/>
<accession>A0A2N9ARY4</accession>
<dbReference type="Proteomes" id="UP000233769">
    <property type="component" value="Chromosome tk0001"/>
</dbReference>
<evidence type="ECO:0000313" key="3">
    <source>
        <dbReference type="Proteomes" id="UP000233769"/>
    </source>
</evidence>
<dbReference type="AlphaFoldDB" id="A0A2N9ARY4"/>
<feature type="region of interest" description="Disordered" evidence="1">
    <location>
        <begin position="1"/>
        <end position="44"/>
    </location>
</feature>
<evidence type="ECO:0000313" key="2">
    <source>
        <dbReference type="EMBL" id="SOR30124.1"/>
    </source>
</evidence>
<evidence type="ECO:0000256" key="1">
    <source>
        <dbReference type="SAM" id="MobiDB-lite"/>
    </source>
</evidence>
<gene>
    <name evidence="2" type="ORF">TK0001_3522</name>
</gene>
<reference evidence="3" key="1">
    <citation type="submission" date="2017-10" db="EMBL/GenBank/DDBJ databases">
        <authorList>
            <person name="Regsiter A."/>
            <person name="William W."/>
        </authorList>
    </citation>
    <scope>NUCLEOTIDE SEQUENCE [LARGE SCALE GENOMIC DNA]</scope>
</reference>
<sequence length="79" mass="8231">MRDACADPGSRSPPASTKPSRRRPSHPLAASLWSEKCTDHESGPLRPVRFTILATGGDEAGGLRDADLIVAGGPAQGRP</sequence>